<keyword evidence="3" id="KW-1133">Transmembrane helix</keyword>
<name>A0A4Y9SW69_9BURK</name>
<dbReference type="InterPro" id="IPR043128">
    <property type="entry name" value="Rev_trsase/Diguanyl_cyclase"/>
</dbReference>
<evidence type="ECO:0000256" key="2">
    <source>
        <dbReference type="ARBA" id="ARBA00034247"/>
    </source>
</evidence>
<dbReference type="FunFam" id="3.30.70.270:FF:000001">
    <property type="entry name" value="Diguanylate cyclase domain protein"/>
    <property type="match status" value="1"/>
</dbReference>
<dbReference type="PANTHER" id="PTHR45138:SF9">
    <property type="entry name" value="DIGUANYLATE CYCLASE DGCM-RELATED"/>
    <property type="match status" value="1"/>
</dbReference>
<dbReference type="PANTHER" id="PTHR45138">
    <property type="entry name" value="REGULATORY COMPONENTS OF SENSORY TRANSDUCTION SYSTEM"/>
    <property type="match status" value="1"/>
</dbReference>
<sequence>MHSCQGGMNIGRIFICWLCWLCGPAWAMDVAAVDAAALPHGAQSLTAYLSVLEDEGGGLDFDGARARDAEFRNAGKADEALSFGYTRSAFWLRVVLRNPGDRPLERLVEISNARLSDIRFYQPDVDGRYHVQRSGSAHPYATRPYPNRYYVYPVRLEPHARQTIYVRVWSEGAKLIPLTLWEPAAYAAYQRHDYLVQGAYFGAAGAMMLFNFVLFLTLRDRLYLMYVGFVFFAVMALSGQNGLAQEWLWPGVSGSWPNTAASLGFSLSAGMLTTFMRRMINTRMVIPRLDRVLVGLQLFFFCAPLATLFFYVQTAGPITTLWAVSAPLIMVIGIVCAFKRQRPAYFFTAAYLLFFLGNASSSLAALAILPHNTITNYGSQIGSCIEMLMLAFALADRVYVMRREKEKAQRAAFAAQSDLIAGLQESERLLESRVNQRTRELKVANEHLAALSMTDGLTAIANRRRFDEVLSAEWARAARQHHMLAIGLLDIDYFKQYNDHYGHQQGDECLRVVAATFKAQLQRGGDLVARYGGEEFAFVAPATDADQALAIADGVCRAVAALELPHARAPGGTLTVSLGVASWMPLAGEAPDALLRAADQALYRAKQLGRNRVEVH</sequence>
<dbReference type="Pfam" id="PF07696">
    <property type="entry name" value="7TMR-DISMED2"/>
    <property type="match status" value="1"/>
</dbReference>
<dbReference type="Gene3D" id="3.30.70.270">
    <property type="match status" value="1"/>
</dbReference>
<dbReference type="GO" id="GO:0043709">
    <property type="term" value="P:cell adhesion involved in single-species biofilm formation"/>
    <property type="evidence" value="ECO:0007669"/>
    <property type="project" value="TreeGrafter"/>
</dbReference>
<evidence type="ECO:0000256" key="1">
    <source>
        <dbReference type="ARBA" id="ARBA00012528"/>
    </source>
</evidence>
<keyword evidence="4" id="KW-0732">Signal</keyword>
<feature type="transmembrane region" description="Helical" evidence="3">
    <location>
        <begin position="292"/>
        <end position="312"/>
    </location>
</feature>
<reference evidence="6 7" key="1">
    <citation type="submission" date="2019-03" db="EMBL/GenBank/DDBJ databases">
        <title>Draft Genome Sequence of Duganella callidus sp. nov., a Novel Duganella Species Isolated from Cultivated Soil.</title>
        <authorList>
            <person name="Raths R."/>
            <person name="Peta V."/>
            <person name="Bucking H."/>
        </authorList>
    </citation>
    <scope>NUCLEOTIDE SEQUENCE [LARGE SCALE GENOMIC DNA]</scope>
    <source>
        <strain evidence="6 7">DN04</strain>
    </source>
</reference>
<dbReference type="SUPFAM" id="SSF55073">
    <property type="entry name" value="Nucleotide cyclase"/>
    <property type="match status" value="1"/>
</dbReference>
<dbReference type="EMBL" id="SPVG01000030">
    <property type="protein sequence ID" value="TFW29767.1"/>
    <property type="molecule type" value="Genomic_DNA"/>
</dbReference>
<dbReference type="GO" id="GO:0052621">
    <property type="term" value="F:diguanylate cyclase activity"/>
    <property type="evidence" value="ECO:0007669"/>
    <property type="project" value="UniProtKB-EC"/>
</dbReference>
<dbReference type="OrthoDB" id="5289013at2"/>
<feature type="transmembrane region" description="Helical" evidence="3">
    <location>
        <begin position="223"/>
        <end position="240"/>
    </location>
</feature>
<keyword evidence="7" id="KW-1185">Reference proteome</keyword>
<feature type="transmembrane region" description="Helical" evidence="3">
    <location>
        <begin position="198"/>
        <end position="216"/>
    </location>
</feature>
<dbReference type="InterPro" id="IPR011623">
    <property type="entry name" value="7TMR_DISM_rcpt_extracell_dom1"/>
</dbReference>
<keyword evidence="3" id="KW-0472">Membrane</keyword>
<dbReference type="EC" id="2.7.7.65" evidence="1"/>
<dbReference type="NCBIfam" id="TIGR00254">
    <property type="entry name" value="GGDEF"/>
    <property type="match status" value="1"/>
</dbReference>
<dbReference type="Pfam" id="PF00990">
    <property type="entry name" value="GGDEF"/>
    <property type="match status" value="1"/>
</dbReference>
<dbReference type="AlphaFoldDB" id="A0A4Y9SW69"/>
<feature type="transmembrane region" description="Helical" evidence="3">
    <location>
        <begin position="380"/>
        <end position="400"/>
    </location>
</feature>
<organism evidence="6 7">
    <name type="scientific">Duganella callida</name>
    <dbReference type="NCBI Taxonomy" id="2561932"/>
    <lineage>
        <taxon>Bacteria</taxon>
        <taxon>Pseudomonadati</taxon>
        <taxon>Pseudomonadota</taxon>
        <taxon>Betaproteobacteria</taxon>
        <taxon>Burkholderiales</taxon>
        <taxon>Oxalobacteraceae</taxon>
        <taxon>Telluria group</taxon>
        <taxon>Duganella</taxon>
    </lineage>
</organism>
<gene>
    <name evidence="6" type="ORF">E4L98_03205</name>
</gene>
<feature type="signal peptide" evidence="4">
    <location>
        <begin position="1"/>
        <end position="27"/>
    </location>
</feature>
<evidence type="ECO:0000313" key="7">
    <source>
        <dbReference type="Proteomes" id="UP000297729"/>
    </source>
</evidence>
<comment type="caution">
    <text evidence="6">The sequence shown here is derived from an EMBL/GenBank/DDBJ whole genome shotgun (WGS) entry which is preliminary data.</text>
</comment>
<dbReference type="Pfam" id="PF07695">
    <property type="entry name" value="7TMR-DISM_7TM"/>
    <property type="match status" value="1"/>
</dbReference>
<feature type="transmembrane region" description="Helical" evidence="3">
    <location>
        <begin position="318"/>
        <end position="338"/>
    </location>
</feature>
<dbReference type="Gene3D" id="2.60.40.2380">
    <property type="match status" value="1"/>
</dbReference>
<dbReference type="GO" id="GO:1902201">
    <property type="term" value="P:negative regulation of bacterial-type flagellum-dependent cell motility"/>
    <property type="evidence" value="ECO:0007669"/>
    <property type="project" value="TreeGrafter"/>
</dbReference>
<evidence type="ECO:0000256" key="3">
    <source>
        <dbReference type="SAM" id="Phobius"/>
    </source>
</evidence>
<keyword evidence="3" id="KW-0812">Transmembrane</keyword>
<dbReference type="InterPro" id="IPR050469">
    <property type="entry name" value="Diguanylate_Cyclase"/>
</dbReference>
<feature type="chain" id="PRO_5021304839" description="diguanylate cyclase" evidence="4">
    <location>
        <begin position="28"/>
        <end position="616"/>
    </location>
</feature>
<evidence type="ECO:0000256" key="4">
    <source>
        <dbReference type="SAM" id="SignalP"/>
    </source>
</evidence>
<proteinExistence type="predicted"/>
<protein>
    <recommendedName>
        <fullName evidence="1">diguanylate cyclase</fullName>
        <ecNumber evidence="1">2.7.7.65</ecNumber>
    </recommendedName>
</protein>
<dbReference type="GO" id="GO:0005886">
    <property type="term" value="C:plasma membrane"/>
    <property type="evidence" value="ECO:0007669"/>
    <property type="project" value="TreeGrafter"/>
</dbReference>
<comment type="catalytic activity">
    <reaction evidence="2">
        <text>2 GTP = 3',3'-c-di-GMP + 2 diphosphate</text>
        <dbReference type="Rhea" id="RHEA:24898"/>
        <dbReference type="ChEBI" id="CHEBI:33019"/>
        <dbReference type="ChEBI" id="CHEBI:37565"/>
        <dbReference type="ChEBI" id="CHEBI:58805"/>
        <dbReference type="EC" id="2.7.7.65"/>
    </reaction>
</comment>
<evidence type="ECO:0000313" key="6">
    <source>
        <dbReference type="EMBL" id="TFW29767.1"/>
    </source>
</evidence>
<dbReference type="PROSITE" id="PS50887">
    <property type="entry name" value="GGDEF"/>
    <property type="match status" value="1"/>
</dbReference>
<feature type="domain" description="GGDEF" evidence="5">
    <location>
        <begin position="482"/>
        <end position="616"/>
    </location>
</feature>
<dbReference type="InterPro" id="IPR029787">
    <property type="entry name" value="Nucleotide_cyclase"/>
</dbReference>
<dbReference type="InterPro" id="IPR000160">
    <property type="entry name" value="GGDEF_dom"/>
</dbReference>
<evidence type="ECO:0000259" key="5">
    <source>
        <dbReference type="PROSITE" id="PS50887"/>
    </source>
</evidence>
<feature type="transmembrane region" description="Helical" evidence="3">
    <location>
        <begin position="260"/>
        <end position="280"/>
    </location>
</feature>
<dbReference type="Proteomes" id="UP000297729">
    <property type="component" value="Unassembled WGS sequence"/>
</dbReference>
<dbReference type="CDD" id="cd01949">
    <property type="entry name" value="GGDEF"/>
    <property type="match status" value="1"/>
</dbReference>
<dbReference type="SMART" id="SM00267">
    <property type="entry name" value="GGDEF"/>
    <property type="match status" value="1"/>
</dbReference>
<feature type="transmembrane region" description="Helical" evidence="3">
    <location>
        <begin position="345"/>
        <end position="368"/>
    </location>
</feature>
<dbReference type="InterPro" id="IPR011622">
    <property type="entry name" value="7TMR_DISM_rcpt_extracell_dom2"/>
</dbReference>
<accession>A0A4Y9SW69</accession>